<evidence type="ECO:0000256" key="2">
    <source>
        <dbReference type="SAM" id="SignalP"/>
    </source>
</evidence>
<evidence type="ECO:0000256" key="1">
    <source>
        <dbReference type="PROSITE-ProRule" id="PRU00339"/>
    </source>
</evidence>
<dbReference type="AlphaFoldDB" id="A0A933SG78"/>
<dbReference type="InterPro" id="IPR011990">
    <property type="entry name" value="TPR-like_helical_dom_sf"/>
</dbReference>
<protein>
    <submittedName>
        <fullName evidence="3">Aspartyl protease family protein</fullName>
    </submittedName>
</protein>
<keyword evidence="1" id="KW-0802">TPR repeat</keyword>
<dbReference type="EMBL" id="JACRIW010000120">
    <property type="protein sequence ID" value="MBI5171138.1"/>
    <property type="molecule type" value="Genomic_DNA"/>
</dbReference>
<dbReference type="PROSITE" id="PS50005">
    <property type="entry name" value="TPR"/>
    <property type="match status" value="1"/>
</dbReference>
<dbReference type="InterPro" id="IPR034122">
    <property type="entry name" value="Retropepsin-like_bacterial"/>
</dbReference>
<evidence type="ECO:0000313" key="4">
    <source>
        <dbReference type="Proteomes" id="UP000696931"/>
    </source>
</evidence>
<dbReference type="InterPro" id="IPR019734">
    <property type="entry name" value="TPR_rpt"/>
</dbReference>
<dbReference type="GO" id="GO:0008233">
    <property type="term" value="F:peptidase activity"/>
    <property type="evidence" value="ECO:0007669"/>
    <property type="project" value="UniProtKB-KW"/>
</dbReference>
<feature type="signal peptide" evidence="2">
    <location>
        <begin position="1"/>
        <end position="28"/>
    </location>
</feature>
<dbReference type="GO" id="GO:0006508">
    <property type="term" value="P:proteolysis"/>
    <property type="evidence" value="ECO:0007669"/>
    <property type="project" value="UniProtKB-KW"/>
</dbReference>
<dbReference type="SUPFAM" id="SSF50630">
    <property type="entry name" value="Acid proteases"/>
    <property type="match status" value="1"/>
</dbReference>
<dbReference type="SUPFAM" id="SSF48452">
    <property type="entry name" value="TPR-like"/>
    <property type="match status" value="1"/>
</dbReference>
<dbReference type="Proteomes" id="UP000696931">
    <property type="component" value="Unassembled WGS sequence"/>
</dbReference>
<dbReference type="Gene3D" id="1.25.40.10">
    <property type="entry name" value="Tetratricopeptide repeat domain"/>
    <property type="match status" value="1"/>
</dbReference>
<keyword evidence="3" id="KW-0378">Hydrolase</keyword>
<feature type="chain" id="PRO_5036828275" evidence="2">
    <location>
        <begin position="29"/>
        <end position="452"/>
    </location>
</feature>
<accession>A0A933SG78</accession>
<feature type="repeat" description="TPR" evidence="1">
    <location>
        <begin position="58"/>
        <end position="91"/>
    </location>
</feature>
<dbReference type="Pfam" id="PF13650">
    <property type="entry name" value="Asp_protease_2"/>
    <property type="match status" value="1"/>
</dbReference>
<name>A0A933SG78_UNCEI</name>
<proteinExistence type="predicted"/>
<reference evidence="3" key="1">
    <citation type="submission" date="2020-07" db="EMBL/GenBank/DDBJ databases">
        <title>Huge and variable diversity of episymbiotic CPR bacteria and DPANN archaea in groundwater ecosystems.</title>
        <authorList>
            <person name="He C.Y."/>
            <person name="Keren R."/>
            <person name="Whittaker M."/>
            <person name="Farag I.F."/>
            <person name="Doudna J."/>
            <person name="Cate J.H.D."/>
            <person name="Banfield J.F."/>
        </authorList>
    </citation>
    <scope>NUCLEOTIDE SEQUENCE</scope>
    <source>
        <strain evidence="3">NC_groundwater_1813_Pr3_B-0.1um_71_17</strain>
    </source>
</reference>
<organism evidence="3 4">
    <name type="scientific">Eiseniibacteriota bacterium</name>
    <dbReference type="NCBI Taxonomy" id="2212470"/>
    <lineage>
        <taxon>Bacteria</taxon>
        <taxon>Candidatus Eiseniibacteriota</taxon>
    </lineage>
</organism>
<sequence length="452" mass="48067">MTTRHGMRLAALTLAGALALGLAGAARAEWMQPDPTWREAQQALRDAARDTAGHAADPARLAALGAVQLRLLKFADAEKSLTRVLELQPGNATALAGLGKLASFRGRDAQADSMLVLAGDFEGAVRDRYDLAVRREDWKGALALAGKLEDEAGRVAQLEALAETPAAEIEHAGDGVAIVNFERAWPVPLVKAKLNGQAVLMAVDLGATEMLIDPSAARLCRVSSPEGERSIVWMGGRLSARNGVLASVTLGGVTVRNLPAAITSLRKYSLSVNPQGVPIAGVIGLPMLRRLGFTMDYRQNRLEIGKSTPPAPAGAVRVPFEMWGVGEMVVYGSVNGGRKTALQVGTGLPDAGIGGAAEMFEEFGMKPGKLANAVRSIGAMLQGRPWSRVTAPTVALGSVVADKVPGWSGVVDVQEFWRHGVRRDGLLGPAFFRDRRVSVDWEKRELVFAPRR</sequence>
<keyword evidence="3" id="KW-0645">Protease</keyword>
<keyword evidence="2" id="KW-0732">Signal</keyword>
<comment type="caution">
    <text evidence="3">The sequence shown here is derived from an EMBL/GenBank/DDBJ whole genome shotgun (WGS) entry which is preliminary data.</text>
</comment>
<dbReference type="CDD" id="cd05483">
    <property type="entry name" value="retropepsin_like_bacteria"/>
    <property type="match status" value="1"/>
</dbReference>
<dbReference type="InterPro" id="IPR021109">
    <property type="entry name" value="Peptidase_aspartic_dom_sf"/>
</dbReference>
<dbReference type="Gene3D" id="2.40.70.10">
    <property type="entry name" value="Acid Proteases"/>
    <property type="match status" value="1"/>
</dbReference>
<gene>
    <name evidence="3" type="ORF">HZA61_16750</name>
</gene>
<evidence type="ECO:0000313" key="3">
    <source>
        <dbReference type="EMBL" id="MBI5171138.1"/>
    </source>
</evidence>